<dbReference type="OMA" id="FRSEVHH"/>
<feature type="region of interest" description="Disordered" evidence="1">
    <location>
        <begin position="27"/>
        <end position="60"/>
    </location>
</feature>
<sequence length="590" mass="66196">MLSVTTKFSVKGCFRVFPIRRLCSATSKPRKRKNVARSRITSEALPHAAQAGSPPDTVKSLAVGKKLPNAAESVLTASNMESTSIPSKKLPLRVTKEVSSKASPMMSSAELSSILSLDEPEHTSSHPTLKFIDFSIPTEEVDFSNVINPSRYLSALRLCHKFAHGCALIRLHLATLNGPAVLEAARLLAAAQLRHRCALHSQPSENTYTYDVDVLSRELSKRFKSTSLPQSMAVAVDVLLGCVTDPSRTVSGISVEEMKQMIFRSEVHHHLACAALDCNHWEKFKCIMSSGPISPHYSPILVFHMLNFVLRNADLQQEVLKWYLDALSIEHKPLNQLQWSTYAANMIRVCGMKSVTATVTRKGTIGNGNNQQLSLRKEEPFTQEDFSCLKRDLNTLLGQLSKGSGSVTRKEVFALRKSINSWSKRYDDRAIVIDSLNVFHGRTTAFESLVKLTNRLTSEYDNAVLVTRPFLAEKLKFIRWRGNVHVFSCSTLSEDDLLVLLAAVEWGPNAYVLSNDRFNAHVERANCTGRLSLEEWMRRRMIRFDKHNWQYDALPEYGEFVQQVNSNSYFVPISEDTPGIPLRSARLVTL</sequence>
<evidence type="ECO:0000256" key="1">
    <source>
        <dbReference type="SAM" id="MobiDB-lite"/>
    </source>
</evidence>
<keyword evidence="2" id="KW-1185">Reference proteome</keyword>
<dbReference type="WBParaSite" id="HCON_00022560-00001">
    <property type="protein sequence ID" value="HCON_00022560-00001"/>
    <property type="gene ID" value="HCON_00022560"/>
</dbReference>
<name>A0A7I4XYY1_HAECO</name>
<dbReference type="Gene3D" id="3.40.50.11980">
    <property type="match status" value="1"/>
</dbReference>
<evidence type="ECO:0000313" key="3">
    <source>
        <dbReference type="WBParaSite" id="HCON_00022560-00001"/>
    </source>
</evidence>
<proteinExistence type="predicted"/>
<organism evidence="2 3">
    <name type="scientific">Haemonchus contortus</name>
    <name type="common">Barber pole worm</name>
    <dbReference type="NCBI Taxonomy" id="6289"/>
    <lineage>
        <taxon>Eukaryota</taxon>
        <taxon>Metazoa</taxon>
        <taxon>Ecdysozoa</taxon>
        <taxon>Nematoda</taxon>
        <taxon>Chromadorea</taxon>
        <taxon>Rhabditida</taxon>
        <taxon>Rhabditina</taxon>
        <taxon>Rhabditomorpha</taxon>
        <taxon>Strongyloidea</taxon>
        <taxon>Trichostrongylidae</taxon>
        <taxon>Haemonchus</taxon>
    </lineage>
</organism>
<protein>
    <submittedName>
        <fullName evidence="3">Ribonuclease P</fullName>
    </submittedName>
</protein>
<dbReference type="Proteomes" id="UP000025227">
    <property type="component" value="Unplaced"/>
</dbReference>
<accession>A0A7I4XYY1</accession>
<dbReference type="AlphaFoldDB" id="A0A7I4XYY1"/>
<evidence type="ECO:0000313" key="2">
    <source>
        <dbReference type="Proteomes" id="UP000025227"/>
    </source>
</evidence>
<dbReference type="OrthoDB" id="16284at2759"/>
<reference evidence="3" key="1">
    <citation type="submission" date="2020-12" db="UniProtKB">
        <authorList>
            <consortium name="WormBaseParasite"/>
        </authorList>
    </citation>
    <scope>IDENTIFICATION</scope>
    <source>
        <strain evidence="3">MHco3</strain>
    </source>
</reference>